<proteinExistence type="predicted"/>
<reference evidence="1" key="1">
    <citation type="submission" date="2014-09" db="EMBL/GenBank/DDBJ databases">
        <authorList>
            <person name="Magalhaes I.L.F."/>
            <person name="Oliveira U."/>
            <person name="Santos F.R."/>
            <person name="Vidigal T.H.D.A."/>
            <person name="Brescovit A.D."/>
            <person name="Santos A.J."/>
        </authorList>
    </citation>
    <scope>NUCLEOTIDE SEQUENCE</scope>
    <source>
        <tissue evidence="1">Shoot tissue taken approximately 20 cm above the soil surface</tissue>
    </source>
</reference>
<evidence type="ECO:0000313" key="1">
    <source>
        <dbReference type="EMBL" id="JAE13557.1"/>
    </source>
</evidence>
<dbReference type="EMBL" id="GBRH01184339">
    <property type="protein sequence ID" value="JAE13557.1"/>
    <property type="molecule type" value="Transcribed_RNA"/>
</dbReference>
<name>A0A0A9FMH1_ARUDO</name>
<accession>A0A0A9FMH1</accession>
<organism evidence="1">
    <name type="scientific">Arundo donax</name>
    <name type="common">Giant reed</name>
    <name type="synonym">Donax arundinaceus</name>
    <dbReference type="NCBI Taxonomy" id="35708"/>
    <lineage>
        <taxon>Eukaryota</taxon>
        <taxon>Viridiplantae</taxon>
        <taxon>Streptophyta</taxon>
        <taxon>Embryophyta</taxon>
        <taxon>Tracheophyta</taxon>
        <taxon>Spermatophyta</taxon>
        <taxon>Magnoliopsida</taxon>
        <taxon>Liliopsida</taxon>
        <taxon>Poales</taxon>
        <taxon>Poaceae</taxon>
        <taxon>PACMAD clade</taxon>
        <taxon>Arundinoideae</taxon>
        <taxon>Arundineae</taxon>
        <taxon>Arundo</taxon>
    </lineage>
</organism>
<reference evidence="1" key="2">
    <citation type="journal article" date="2015" name="Data Brief">
        <title>Shoot transcriptome of the giant reed, Arundo donax.</title>
        <authorList>
            <person name="Barrero R.A."/>
            <person name="Guerrero F.D."/>
            <person name="Moolhuijzen P."/>
            <person name="Goolsby J.A."/>
            <person name="Tidwell J."/>
            <person name="Bellgard S.E."/>
            <person name="Bellgard M.I."/>
        </authorList>
    </citation>
    <scope>NUCLEOTIDE SEQUENCE</scope>
    <source>
        <tissue evidence="1">Shoot tissue taken approximately 20 cm above the soil surface</tissue>
    </source>
</reference>
<protein>
    <submittedName>
        <fullName evidence="1">Uncharacterized protein</fullName>
    </submittedName>
</protein>
<sequence length="34" mass="3995">MLYQEKEGLVNRILQSSKKKDGVYVPFLDCCPEY</sequence>
<dbReference type="AlphaFoldDB" id="A0A0A9FMH1"/>